<sequence length="118" mass="13082">MGGRGGNSVFTSGNGLKESGLDVTFQGETTRYYFTKKGNDNYYQQGFSGMPQPTPQNMSAAEFKQRVLANGAAVKDVTASEYKADMVQHGVYRKEMDKFLNTQWYKTAGPPRHGMKGH</sequence>
<reference evidence="1" key="1">
    <citation type="journal article" date="2021" name="Proc. Natl. Acad. Sci. U.S.A.">
        <title>A Catalog of Tens of Thousands of Viruses from Human Metagenomes Reveals Hidden Associations with Chronic Diseases.</title>
        <authorList>
            <person name="Tisza M.J."/>
            <person name="Buck C.B."/>
        </authorList>
    </citation>
    <scope>NUCLEOTIDE SEQUENCE</scope>
    <source>
        <strain evidence="1">CtGMq5</strain>
    </source>
</reference>
<proteinExistence type="predicted"/>
<organism evidence="1">
    <name type="scientific">Siphoviridae sp. ctGMq5</name>
    <dbReference type="NCBI Taxonomy" id="2826220"/>
    <lineage>
        <taxon>Viruses</taxon>
        <taxon>Duplodnaviria</taxon>
        <taxon>Heunggongvirae</taxon>
        <taxon>Uroviricota</taxon>
        <taxon>Caudoviricetes</taxon>
    </lineage>
</organism>
<protein>
    <submittedName>
        <fullName evidence="1">Uncharacterized protein</fullName>
    </submittedName>
</protein>
<accession>A0A8S5NMF9</accession>
<name>A0A8S5NMF9_9CAUD</name>
<dbReference type="EMBL" id="BK015206">
    <property type="protein sequence ID" value="DAD95910.1"/>
    <property type="molecule type" value="Genomic_DNA"/>
</dbReference>
<evidence type="ECO:0000313" key="1">
    <source>
        <dbReference type="EMBL" id="DAD95910.1"/>
    </source>
</evidence>